<dbReference type="AlphaFoldDB" id="A0A412FW24"/>
<feature type="domain" description="HTH marR-type" evidence="4">
    <location>
        <begin position="37"/>
        <end position="168"/>
    </location>
</feature>
<dbReference type="PROSITE" id="PS50995">
    <property type="entry name" value="HTH_MARR_2"/>
    <property type="match status" value="1"/>
</dbReference>
<evidence type="ECO:0000256" key="1">
    <source>
        <dbReference type="ARBA" id="ARBA00023015"/>
    </source>
</evidence>
<gene>
    <name evidence="5" type="ORF">DWY25_11910</name>
</gene>
<protein>
    <submittedName>
        <fullName evidence="5">MarR family transcriptional regulator</fullName>
    </submittedName>
</protein>
<dbReference type="PANTHER" id="PTHR42756">
    <property type="entry name" value="TRANSCRIPTIONAL REGULATOR, MARR"/>
    <property type="match status" value="1"/>
</dbReference>
<dbReference type="Pfam" id="PF12802">
    <property type="entry name" value="MarR_2"/>
    <property type="match status" value="1"/>
</dbReference>
<keyword evidence="3" id="KW-0804">Transcription</keyword>
<evidence type="ECO:0000256" key="3">
    <source>
        <dbReference type="ARBA" id="ARBA00023163"/>
    </source>
</evidence>
<evidence type="ECO:0000256" key="2">
    <source>
        <dbReference type="ARBA" id="ARBA00023125"/>
    </source>
</evidence>
<dbReference type="PRINTS" id="PR00598">
    <property type="entry name" value="HTHMARR"/>
</dbReference>
<sequence>MEKEGEIPGIHTRGIFLFSDVRYNERKERGLRMEAKERQYYVLLSALCTTYTQSIDQQIAKWINPHYLKVLEYIRKHEGVKPSELAAVFRMSKSNVTKIVSYFVRNDFVEREVEQKDRRSLHLKTTPYGRRVCGEADAIIMHFAAVMAEAFEDEDREPFMRRLALAMQKINEESHVMLDEEDDFSNTDF</sequence>
<proteinExistence type="predicted"/>
<dbReference type="Proteomes" id="UP000284178">
    <property type="component" value="Unassembled WGS sequence"/>
</dbReference>
<comment type="caution">
    <text evidence="5">The sequence shown here is derived from an EMBL/GenBank/DDBJ whole genome shotgun (WGS) entry which is preliminary data.</text>
</comment>
<dbReference type="Gene3D" id="1.10.10.10">
    <property type="entry name" value="Winged helix-like DNA-binding domain superfamily/Winged helix DNA-binding domain"/>
    <property type="match status" value="1"/>
</dbReference>
<dbReference type="GO" id="GO:0003677">
    <property type="term" value="F:DNA binding"/>
    <property type="evidence" value="ECO:0007669"/>
    <property type="project" value="UniProtKB-KW"/>
</dbReference>
<organism evidence="5 6">
    <name type="scientific">Holdemania filiformis</name>
    <dbReference type="NCBI Taxonomy" id="61171"/>
    <lineage>
        <taxon>Bacteria</taxon>
        <taxon>Bacillati</taxon>
        <taxon>Bacillota</taxon>
        <taxon>Erysipelotrichia</taxon>
        <taxon>Erysipelotrichales</taxon>
        <taxon>Erysipelotrichaceae</taxon>
        <taxon>Holdemania</taxon>
    </lineage>
</organism>
<keyword evidence="6" id="KW-1185">Reference proteome</keyword>
<accession>A0A412FW24</accession>
<keyword evidence="1" id="KW-0805">Transcription regulation</keyword>
<keyword evidence="2" id="KW-0238">DNA-binding</keyword>
<reference evidence="5 6" key="1">
    <citation type="submission" date="2018-08" db="EMBL/GenBank/DDBJ databases">
        <title>A genome reference for cultivated species of the human gut microbiota.</title>
        <authorList>
            <person name="Zou Y."/>
            <person name="Xue W."/>
            <person name="Luo G."/>
        </authorList>
    </citation>
    <scope>NUCLEOTIDE SEQUENCE [LARGE SCALE GENOMIC DNA]</scope>
    <source>
        <strain evidence="5 6">AF24-29</strain>
    </source>
</reference>
<dbReference type="InterPro" id="IPR000835">
    <property type="entry name" value="HTH_MarR-typ"/>
</dbReference>
<evidence type="ECO:0000313" key="6">
    <source>
        <dbReference type="Proteomes" id="UP000284178"/>
    </source>
</evidence>
<dbReference type="InterPro" id="IPR036388">
    <property type="entry name" value="WH-like_DNA-bd_sf"/>
</dbReference>
<dbReference type="InterPro" id="IPR036390">
    <property type="entry name" value="WH_DNA-bd_sf"/>
</dbReference>
<dbReference type="EMBL" id="QRUP01000015">
    <property type="protein sequence ID" value="RGR72357.1"/>
    <property type="molecule type" value="Genomic_DNA"/>
</dbReference>
<dbReference type="GO" id="GO:0003700">
    <property type="term" value="F:DNA-binding transcription factor activity"/>
    <property type="evidence" value="ECO:0007669"/>
    <property type="project" value="InterPro"/>
</dbReference>
<evidence type="ECO:0000259" key="4">
    <source>
        <dbReference type="PROSITE" id="PS50995"/>
    </source>
</evidence>
<dbReference type="SMART" id="SM00347">
    <property type="entry name" value="HTH_MARR"/>
    <property type="match status" value="1"/>
</dbReference>
<evidence type="ECO:0000313" key="5">
    <source>
        <dbReference type="EMBL" id="RGR72357.1"/>
    </source>
</evidence>
<dbReference type="SUPFAM" id="SSF46785">
    <property type="entry name" value="Winged helix' DNA-binding domain"/>
    <property type="match status" value="1"/>
</dbReference>
<dbReference type="PANTHER" id="PTHR42756:SF1">
    <property type="entry name" value="TRANSCRIPTIONAL REPRESSOR OF EMRAB OPERON"/>
    <property type="match status" value="1"/>
</dbReference>
<name>A0A412FW24_9FIRM</name>